<keyword evidence="2" id="KW-1185">Reference proteome</keyword>
<organism evidence="1 2">
    <name type="scientific">Thraustotheca clavata</name>
    <dbReference type="NCBI Taxonomy" id="74557"/>
    <lineage>
        <taxon>Eukaryota</taxon>
        <taxon>Sar</taxon>
        <taxon>Stramenopiles</taxon>
        <taxon>Oomycota</taxon>
        <taxon>Saprolegniomycetes</taxon>
        <taxon>Saprolegniales</taxon>
        <taxon>Achlyaceae</taxon>
        <taxon>Thraustotheca</taxon>
    </lineage>
</organism>
<comment type="caution">
    <text evidence="1">The sequence shown here is derived from an EMBL/GenBank/DDBJ whole genome shotgun (WGS) entry which is preliminary data.</text>
</comment>
<evidence type="ECO:0008006" key="3">
    <source>
        <dbReference type="Google" id="ProtNLM"/>
    </source>
</evidence>
<protein>
    <recommendedName>
        <fullName evidence="3">DDE Tnp4 domain-containing protein</fullName>
    </recommendedName>
</protein>
<proteinExistence type="predicted"/>
<evidence type="ECO:0000313" key="1">
    <source>
        <dbReference type="EMBL" id="OQR82038.1"/>
    </source>
</evidence>
<evidence type="ECO:0000313" key="2">
    <source>
        <dbReference type="Proteomes" id="UP000243217"/>
    </source>
</evidence>
<gene>
    <name evidence="1" type="ORF">THRCLA_23255</name>
</gene>
<dbReference type="EMBL" id="JNBS01004849">
    <property type="protein sequence ID" value="OQR82038.1"/>
    <property type="molecule type" value="Genomic_DNA"/>
</dbReference>
<dbReference type="Proteomes" id="UP000243217">
    <property type="component" value="Unassembled WGS sequence"/>
</dbReference>
<dbReference type="OrthoDB" id="76654at2759"/>
<name>A0A1V9Y8Q4_9STRA</name>
<sequence length="110" mass="12653">MDYVSTFTTPLKEAATTSHFFIKVAYYNILRIILIGGSSLPNTNWIISGYRGNNLTTEQQEFNSSLSRVRQSEELNFGRMKSLWCFVTYKMSNKISSSLTLCSWNDKVFN</sequence>
<dbReference type="AlphaFoldDB" id="A0A1V9Y8Q4"/>
<reference evidence="1 2" key="1">
    <citation type="journal article" date="2014" name="Genome Biol. Evol.">
        <title>The secreted proteins of Achlya hypogyna and Thraustotheca clavata identify the ancestral oomycete secretome and reveal gene acquisitions by horizontal gene transfer.</title>
        <authorList>
            <person name="Misner I."/>
            <person name="Blouin N."/>
            <person name="Leonard G."/>
            <person name="Richards T.A."/>
            <person name="Lane C.E."/>
        </authorList>
    </citation>
    <scope>NUCLEOTIDE SEQUENCE [LARGE SCALE GENOMIC DNA]</scope>
    <source>
        <strain evidence="1 2">ATCC 34112</strain>
    </source>
</reference>
<accession>A0A1V9Y8Q4</accession>